<reference evidence="2" key="1">
    <citation type="submission" date="2020-05" db="EMBL/GenBank/DDBJ databases">
        <authorList>
            <person name="Chiriac C."/>
            <person name="Salcher M."/>
            <person name="Ghai R."/>
            <person name="Kavagutti S V."/>
        </authorList>
    </citation>
    <scope>NUCLEOTIDE SEQUENCE</scope>
</reference>
<gene>
    <name evidence="2" type="ORF">UFOPK2646_00492</name>
    <name evidence="3" type="ORF">UFOPK4401_00870</name>
</gene>
<name>A0A6J6PWV6_9ZZZZ</name>
<organism evidence="2">
    <name type="scientific">freshwater metagenome</name>
    <dbReference type="NCBI Taxonomy" id="449393"/>
    <lineage>
        <taxon>unclassified sequences</taxon>
        <taxon>metagenomes</taxon>
        <taxon>ecological metagenomes</taxon>
    </lineage>
</organism>
<dbReference type="EMBL" id="CAFBRB010000090">
    <property type="protein sequence ID" value="CAB5076035.1"/>
    <property type="molecule type" value="Genomic_DNA"/>
</dbReference>
<feature type="region of interest" description="Disordered" evidence="1">
    <location>
        <begin position="1"/>
        <end position="26"/>
    </location>
</feature>
<sequence>MAPTRGTVGSVGSGLNPLEHSARTLPGVSAPSRVVKSTIEIAKSIA</sequence>
<dbReference type="EMBL" id="CAEZYB010000039">
    <property type="protein sequence ID" value="CAB4701603.1"/>
    <property type="molecule type" value="Genomic_DNA"/>
</dbReference>
<proteinExistence type="predicted"/>
<evidence type="ECO:0000256" key="1">
    <source>
        <dbReference type="SAM" id="MobiDB-lite"/>
    </source>
</evidence>
<protein>
    <submittedName>
        <fullName evidence="2">Unannotated protein</fullName>
    </submittedName>
</protein>
<accession>A0A6J6PWV6</accession>
<evidence type="ECO:0000313" key="2">
    <source>
        <dbReference type="EMBL" id="CAB4701603.1"/>
    </source>
</evidence>
<evidence type="ECO:0000313" key="3">
    <source>
        <dbReference type="EMBL" id="CAB5076035.1"/>
    </source>
</evidence>
<dbReference type="AlphaFoldDB" id="A0A6J6PWV6"/>